<protein>
    <submittedName>
        <fullName evidence="8">LuxR family transcriptional regulator</fullName>
    </submittedName>
</protein>
<proteinExistence type="predicted"/>
<dbReference type="Pfam" id="PF00196">
    <property type="entry name" value="GerE"/>
    <property type="match status" value="1"/>
</dbReference>
<dbReference type="HOGENOM" id="CLU_000445_90_10_6"/>
<evidence type="ECO:0000259" key="7">
    <source>
        <dbReference type="PROSITE" id="PS50110"/>
    </source>
</evidence>
<keyword evidence="1 5" id="KW-0597">Phosphoprotein</keyword>
<gene>
    <name evidence="8" type="ORF">S7S_06545</name>
</gene>
<evidence type="ECO:0000313" key="9">
    <source>
        <dbReference type="Proteomes" id="UP000006764"/>
    </source>
</evidence>
<dbReference type="STRING" id="391936.S7S_06545"/>
<keyword evidence="3" id="KW-0238">DNA-binding</keyword>
<dbReference type="KEGG" id="apac:S7S_06545"/>
<dbReference type="GO" id="GO:0003677">
    <property type="term" value="F:DNA binding"/>
    <property type="evidence" value="ECO:0007669"/>
    <property type="project" value="UniProtKB-KW"/>
</dbReference>
<dbReference type="PROSITE" id="PS50110">
    <property type="entry name" value="RESPONSE_REGULATORY"/>
    <property type="match status" value="1"/>
</dbReference>
<dbReference type="InterPro" id="IPR001789">
    <property type="entry name" value="Sig_transdc_resp-reg_receiver"/>
</dbReference>
<keyword evidence="4" id="KW-0804">Transcription</keyword>
<dbReference type="InterPro" id="IPR016032">
    <property type="entry name" value="Sig_transdc_resp-reg_C-effctor"/>
</dbReference>
<dbReference type="GO" id="GO:0000160">
    <property type="term" value="P:phosphorelay signal transduction system"/>
    <property type="evidence" value="ECO:0007669"/>
    <property type="project" value="InterPro"/>
</dbReference>
<keyword evidence="9" id="KW-1185">Reference proteome</keyword>
<accession>A0A0B4XM20</accession>
<dbReference type="PANTHER" id="PTHR43214">
    <property type="entry name" value="TWO-COMPONENT RESPONSE REGULATOR"/>
    <property type="match status" value="1"/>
</dbReference>
<dbReference type="Proteomes" id="UP000006764">
    <property type="component" value="Chromosome"/>
</dbReference>
<dbReference type="SUPFAM" id="SSF46894">
    <property type="entry name" value="C-terminal effector domain of the bipartite response regulators"/>
    <property type="match status" value="1"/>
</dbReference>
<name>A0A0B4XM20_9GAMM</name>
<dbReference type="SMART" id="SM00421">
    <property type="entry name" value="HTH_LUXR"/>
    <property type="match status" value="1"/>
</dbReference>
<dbReference type="Gene3D" id="3.40.50.2300">
    <property type="match status" value="1"/>
</dbReference>
<evidence type="ECO:0000256" key="4">
    <source>
        <dbReference type="ARBA" id="ARBA00023163"/>
    </source>
</evidence>
<dbReference type="InterPro" id="IPR058245">
    <property type="entry name" value="NreC/VraR/RcsB-like_REC"/>
</dbReference>
<reference evidence="8 9" key="1">
    <citation type="journal article" date="2012" name="J. Bacteriol.">
        <title>Genome sequence of an alkane-degrading bacterium, Alcanivorax pacificus type strain W11-5, isolated from deep sea sediment.</title>
        <authorList>
            <person name="Lai Q."/>
            <person name="Shao Z."/>
        </authorList>
    </citation>
    <scope>NUCLEOTIDE SEQUENCE [LARGE SCALE GENOMIC DNA]</scope>
    <source>
        <strain evidence="8 9">W11-5</strain>
    </source>
</reference>
<dbReference type="InterPro" id="IPR039420">
    <property type="entry name" value="WalR-like"/>
</dbReference>
<dbReference type="InterPro" id="IPR011006">
    <property type="entry name" value="CheY-like_superfamily"/>
</dbReference>
<dbReference type="EMBL" id="CP004387">
    <property type="protein sequence ID" value="AJD47725.1"/>
    <property type="molecule type" value="Genomic_DNA"/>
</dbReference>
<evidence type="ECO:0000256" key="5">
    <source>
        <dbReference type="PROSITE-ProRule" id="PRU00169"/>
    </source>
</evidence>
<evidence type="ECO:0000313" key="8">
    <source>
        <dbReference type="EMBL" id="AJD47725.1"/>
    </source>
</evidence>
<dbReference type="PANTHER" id="PTHR43214:SF41">
    <property type="entry name" value="NITRATE_NITRITE RESPONSE REGULATOR PROTEIN NARP"/>
    <property type="match status" value="1"/>
</dbReference>
<keyword evidence="2" id="KW-0805">Transcription regulation</keyword>
<dbReference type="GO" id="GO:0006355">
    <property type="term" value="P:regulation of DNA-templated transcription"/>
    <property type="evidence" value="ECO:0007669"/>
    <property type="project" value="InterPro"/>
</dbReference>
<organism evidence="8 9">
    <name type="scientific">Isoalcanivorax pacificus W11-5</name>
    <dbReference type="NCBI Taxonomy" id="391936"/>
    <lineage>
        <taxon>Bacteria</taxon>
        <taxon>Pseudomonadati</taxon>
        <taxon>Pseudomonadota</taxon>
        <taxon>Gammaproteobacteria</taxon>
        <taxon>Oceanospirillales</taxon>
        <taxon>Alcanivoracaceae</taxon>
        <taxon>Isoalcanivorax</taxon>
    </lineage>
</organism>
<dbReference type="AlphaFoldDB" id="A0A0B4XM20"/>
<evidence type="ECO:0000256" key="1">
    <source>
        <dbReference type="ARBA" id="ARBA00022553"/>
    </source>
</evidence>
<sequence length="216" mass="23117">MITLAMVEDDPLFRTAVAQAIAATAELRLVLEAATLQQGLALLAQAAPQVLLVDLGLPDGSGIDMIRAARDAWPACSIMVATLFGDEARVLQSIHAGAAGYLLKDASAAHIVSEIRTLHAGGSPISPAIARQLLRYLPAVPEAGARDDDNSLSARETEVLSRIARGYAMHEIAAELGVSPWTVQTYIRRLYTKLGVNSRAGAVHEAYRRQWLSPDQ</sequence>
<dbReference type="Pfam" id="PF00072">
    <property type="entry name" value="Response_reg"/>
    <property type="match status" value="1"/>
</dbReference>
<dbReference type="PRINTS" id="PR00038">
    <property type="entry name" value="HTHLUXR"/>
</dbReference>
<evidence type="ECO:0000259" key="6">
    <source>
        <dbReference type="PROSITE" id="PS50043"/>
    </source>
</evidence>
<feature type="domain" description="Response regulatory" evidence="7">
    <location>
        <begin position="3"/>
        <end position="119"/>
    </location>
</feature>
<feature type="modified residue" description="4-aspartylphosphate" evidence="5">
    <location>
        <position position="54"/>
    </location>
</feature>
<dbReference type="CDD" id="cd17535">
    <property type="entry name" value="REC_NarL-like"/>
    <property type="match status" value="1"/>
</dbReference>
<dbReference type="SMART" id="SM00448">
    <property type="entry name" value="REC"/>
    <property type="match status" value="1"/>
</dbReference>
<dbReference type="SUPFAM" id="SSF52172">
    <property type="entry name" value="CheY-like"/>
    <property type="match status" value="1"/>
</dbReference>
<feature type="domain" description="HTH luxR-type" evidence="6">
    <location>
        <begin position="145"/>
        <end position="210"/>
    </location>
</feature>
<evidence type="ECO:0000256" key="3">
    <source>
        <dbReference type="ARBA" id="ARBA00023125"/>
    </source>
</evidence>
<evidence type="ECO:0000256" key="2">
    <source>
        <dbReference type="ARBA" id="ARBA00023015"/>
    </source>
</evidence>
<dbReference type="PROSITE" id="PS50043">
    <property type="entry name" value="HTH_LUXR_2"/>
    <property type="match status" value="1"/>
</dbReference>
<dbReference type="InterPro" id="IPR000792">
    <property type="entry name" value="Tscrpt_reg_LuxR_C"/>
</dbReference>
<dbReference type="CDD" id="cd06170">
    <property type="entry name" value="LuxR_C_like"/>
    <property type="match status" value="1"/>
</dbReference>